<evidence type="ECO:0000313" key="3">
    <source>
        <dbReference type="EMBL" id="XBH17283.1"/>
    </source>
</evidence>
<dbReference type="EMBL" id="CP121196">
    <property type="protein sequence ID" value="XBH17283.1"/>
    <property type="molecule type" value="Genomic_DNA"/>
</dbReference>
<feature type="compositionally biased region" description="Low complexity" evidence="1">
    <location>
        <begin position="34"/>
        <end position="70"/>
    </location>
</feature>
<reference evidence="3" key="1">
    <citation type="submission" date="2023-03" db="EMBL/GenBank/DDBJ databases">
        <title>Edaphobacter sp.</title>
        <authorList>
            <person name="Huber K.J."/>
            <person name="Papendorf J."/>
            <person name="Pilke C."/>
            <person name="Bunk B."/>
            <person name="Sproeer C."/>
            <person name="Pester M."/>
        </authorList>
    </citation>
    <scope>NUCLEOTIDE SEQUENCE</scope>
    <source>
        <strain evidence="3">DSM 110680</strain>
    </source>
</reference>
<sequence length="262" mass="25752">MNFNKSLAAVSAASLAIALSLSGCKSNPAPPANQPAATADSSQPASSQPSSMQPAADAPAGAPASQQATAPAPPPPPAVITLPAGTAIRVRLDTDLGSKISQPGDSFTASVADNILKDGEIVVPKGARAEGTVVDAKPLGRFKGGALLSVKLERVHTRWGSYPVATSSISRAEQGKGKRSAGFIGGGAGLGAIIGGIAGGGKGAAIGALAGGGAGTAGTAFTGNKQIVLPAESLLTFTLDHPVHITQNNGTDQSDQPALKTR</sequence>
<dbReference type="PROSITE" id="PS51257">
    <property type="entry name" value="PROKAR_LIPOPROTEIN"/>
    <property type="match status" value="1"/>
</dbReference>
<organism evidence="3">
    <name type="scientific">Telmatobacter sp. DSM 110680</name>
    <dbReference type="NCBI Taxonomy" id="3036704"/>
    <lineage>
        <taxon>Bacteria</taxon>
        <taxon>Pseudomonadati</taxon>
        <taxon>Acidobacteriota</taxon>
        <taxon>Terriglobia</taxon>
        <taxon>Terriglobales</taxon>
        <taxon>Acidobacteriaceae</taxon>
        <taxon>Telmatobacter</taxon>
    </lineage>
</organism>
<feature type="region of interest" description="Disordered" evidence="1">
    <location>
        <begin position="23"/>
        <end position="80"/>
    </location>
</feature>
<evidence type="ECO:0000256" key="2">
    <source>
        <dbReference type="SAM" id="SignalP"/>
    </source>
</evidence>
<name>A0AAU7DJ19_9BACT</name>
<dbReference type="RefSeq" id="WP_348262514.1">
    <property type="nucleotide sequence ID" value="NZ_CP121196.1"/>
</dbReference>
<keyword evidence="2" id="KW-0732">Signal</keyword>
<gene>
    <name evidence="3" type="ORF">P8935_22295</name>
</gene>
<dbReference type="AlphaFoldDB" id="A0AAU7DJ19"/>
<feature type="signal peptide" evidence="2">
    <location>
        <begin position="1"/>
        <end position="25"/>
    </location>
</feature>
<proteinExistence type="predicted"/>
<evidence type="ECO:0000256" key="1">
    <source>
        <dbReference type="SAM" id="MobiDB-lite"/>
    </source>
</evidence>
<accession>A0AAU7DJ19</accession>
<feature type="chain" id="PRO_5043795279" evidence="2">
    <location>
        <begin position="26"/>
        <end position="262"/>
    </location>
</feature>
<protein>
    <submittedName>
        <fullName evidence="3">Uncharacterized protein</fullName>
    </submittedName>
</protein>